<dbReference type="AlphaFoldDB" id="C7Q2C0"/>
<gene>
    <name evidence="1" type="ordered locus">Caci_0828</name>
</gene>
<accession>C7Q2C0</accession>
<sequence length="64" mass="7221">MSADAADAKREPQPAVTLEQIIRAKRPRPLRSVDELMAPDVFPSDDEVDEFVQAYHEERQANLG</sequence>
<name>C7Q2C0_CATAD</name>
<dbReference type="STRING" id="479433.Caci_0828"/>
<dbReference type="HOGENOM" id="CLU_2859463_0_0_11"/>
<dbReference type="RefSeq" id="WP_012785057.1">
    <property type="nucleotide sequence ID" value="NC_013131.1"/>
</dbReference>
<protein>
    <submittedName>
        <fullName evidence="1">Uncharacterized protein</fullName>
    </submittedName>
</protein>
<keyword evidence="2" id="KW-1185">Reference proteome</keyword>
<reference evidence="1 2" key="1">
    <citation type="journal article" date="2009" name="Stand. Genomic Sci.">
        <title>Complete genome sequence of Catenulispora acidiphila type strain (ID 139908).</title>
        <authorList>
            <person name="Copeland A."/>
            <person name="Lapidus A."/>
            <person name="Glavina Del Rio T."/>
            <person name="Nolan M."/>
            <person name="Lucas S."/>
            <person name="Chen F."/>
            <person name="Tice H."/>
            <person name="Cheng J.F."/>
            <person name="Bruce D."/>
            <person name="Goodwin L."/>
            <person name="Pitluck S."/>
            <person name="Mikhailova N."/>
            <person name="Pati A."/>
            <person name="Ivanova N."/>
            <person name="Mavromatis K."/>
            <person name="Chen A."/>
            <person name="Palaniappan K."/>
            <person name="Chain P."/>
            <person name="Land M."/>
            <person name="Hauser L."/>
            <person name="Chang Y.J."/>
            <person name="Jeffries C.D."/>
            <person name="Chertkov O."/>
            <person name="Brettin T."/>
            <person name="Detter J.C."/>
            <person name="Han C."/>
            <person name="Ali Z."/>
            <person name="Tindall B.J."/>
            <person name="Goker M."/>
            <person name="Bristow J."/>
            <person name="Eisen J.A."/>
            <person name="Markowitz V."/>
            <person name="Hugenholtz P."/>
            <person name="Kyrpides N.C."/>
            <person name="Klenk H.P."/>
        </authorList>
    </citation>
    <scope>NUCLEOTIDE SEQUENCE [LARGE SCALE GENOMIC DNA]</scope>
    <source>
        <strain evidence="2">DSM 44928 / JCM 14897 / NBRC 102108 / NRRL B-24433 / ID139908</strain>
    </source>
</reference>
<evidence type="ECO:0000313" key="1">
    <source>
        <dbReference type="EMBL" id="ACU69762.1"/>
    </source>
</evidence>
<dbReference type="Proteomes" id="UP000000851">
    <property type="component" value="Chromosome"/>
</dbReference>
<proteinExistence type="predicted"/>
<dbReference type="InParanoid" id="C7Q2C0"/>
<organism evidence="1 2">
    <name type="scientific">Catenulispora acidiphila (strain DSM 44928 / JCM 14897 / NBRC 102108 / NRRL B-24433 / ID139908)</name>
    <dbReference type="NCBI Taxonomy" id="479433"/>
    <lineage>
        <taxon>Bacteria</taxon>
        <taxon>Bacillati</taxon>
        <taxon>Actinomycetota</taxon>
        <taxon>Actinomycetes</taxon>
        <taxon>Catenulisporales</taxon>
        <taxon>Catenulisporaceae</taxon>
        <taxon>Catenulispora</taxon>
    </lineage>
</organism>
<dbReference type="EMBL" id="CP001700">
    <property type="protein sequence ID" value="ACU69762.1"/>
    <property type="molecule type" value="Genomic_DNA"/>
</dbReference>
<dbReference type="KEGG" id="cai:Caci_0828"/>
<dbReference type="OrthoDB" id="3482233at2"/>
<evidence type="ECO:0000313" key="2">
    <source>
        <dbReference type="Proteomes" id="UP000000851"/>
    </source>
</evidence>